<gene>
    <name evidence="2" type="ORF">Lepil_3446</name>
</gene>
<dbReference type="AlphaFoldDB" id="H2CIT7"/>
<sequence length="87" mass="9973">MEWGKAFQHASASLFRIVFAYFALFAVKRIFLPLNTRKSRKKRGESNGTDIENPITSPDFPSGFLRDLSVLCGGLFRFFSQHRSKEV</sequence>
<dbReference type="Proteomes" id="UP000005737">
    <property type="component" value="Unassembled WGS sequence"/>
</dbReference>
<evidence type="ECO:0000256" key="1">
    <source>
        <dbReference type="SAM" id="Phobius"/>
    </source>
</evidence>
<dbReference type="HOGENOM" id="CLU_2479575_0_0_12"/>
<keyword evidence="3" id="KW-1185">Reference proteome</keyword>
<evidence type="ECO:0000313" key="2">
    <source>
        <dbReference type="EMBL" id="EHQ08104.1"/>
    </source>
</evidence>
<dbReference type="EMBL" id="JH597773">
    <property type="protein sequence ID" value="EHQ08104.1"/>
    <property type="molecule type" value="Genomic_DNA"/>
</dbReference>
<proteinExistence type="predicted"/>
<feature type="transmembrane region" description="Helical" evidence="1">
    <location>
        <begin position="12"/>
        <end position="32"/>
    </location>
</feature>
<keyword evidence="1" id="KW-0812">Transmembrane</keyword>
<organism evidence="2 3">
    <name type="scientific">Leptonema illini DSM 21528</name>
    <dbReference type="NCBI Taxonomy" id="929563"/>
    <lineage>
        <taxon>Bacteria</taxon>
        <taxon>Pseudomonadati</taxon>
        <taxon>Spirochaetota</taxon>
        <taxon>Spirochaetia</taxon>
        <taxon>Leptospirales</taxon>
        <taxon>Leptospiraceae</taxon>
        <taxon>Leptonema</taxon>
    </lineage>
</organism>
<name>H2CIT7_9LEPT</name>
<accession>H2CIT7</accession>
<protein>
    <submittedName>
        <fullName evidence="2">Uncharacterized protein</fullName>
    </submittedName>
</protein>
<reference evidence="2 3" key="1">
    <citation type="submission" date="2011-10" db="EMBL/GenBank/DDBJ databases">
        <title>The Improved High-Quality Draft genome of Leptonema illini DSM 21528.</title>
        <authorList>
            <consortium name="US DOE Joint Genome Institute (JGI-PGF)"/>
            <person name="Lucas S."/>
            <person name="Copeland A."/>
            <person name="Lapidus A."/>
            <person name="Glavina del Rio T."/>
            <person name="Dalin E."/>
            <person name="Tice H."/>
            <person name="Bruce D."/>
            <person name="Goodwin L."/>
            <person name="Pitluck S."/>
            <person name="Peters L."/>
            <person name="Mikhailova N."/>
            <person name="Held B."/>
            <person name="Kyrpides N."/>
            <person name="Mavromatis K."/>
            <person name="Ivanova N."/>
            <person name="Markowitz V."/>
            <person name="Cheng J.-F."/>
            <person name="Hugenholtz P."/>
            <person name="Woyke T."/>
            <person name="Wu D."/>
            <person name="Gronow S."/>
            <person name="Wellnitz S."/>
            <person name="Brambilla E.-M."/>
            <person name="Klenk H.-P."/>
            <person name="Eisen J.A."/>
        </authorList>
    </citation>
    <scope>NUCLEOTIDE SEQUENCE [LARGE SCALE GENOMIC DNA]</scope>
    <source>
        <strain evidence="2 3">DSM 21528</strain>
    </source>
</reference>
<keyword evidence="1" id="KW-1133">Transmembrane helix</keyword>
<evidence type="ECO:0000313" key="3">
    <source>
        <dbReference type="Proteomes" id="UP000005737"/>
    </source>
</evidence>
<keyword evidence="1" id="KW-0472">Membrane</keyword>